<dbReference type="OrthoDB" id="3475695at2"/>
<organism evidence="1 2">
    <name type="scientific">Actinomadura hallensis</name>
    <dbReference type="NCBI Taxonomy" id="337895"/>
    <lineage>
        <taxon>Bacteria</taxon>
        <taxon>Bacillati</taxon>
        <taxon>Actinomycetota</taxon>
        <taxon>Actinomycetes</taxon>
        <taxon>Streptosporangiales</taxon>
        <taxon>Thermomonosporaceae</taxon>
        <taxon>Actinomadura</taxon>
    </lineage>
</organism>
<keyword evidence="2" id="KW-1185">Reference proteome</keyword>
<reference evidence="1 2" key="1">
    <citation type="submission" date="2019-06" db="EMBL/GenBank/DDBJ databases">
        <title>Sequencing the genomes of 1000 actinobacteria strains.</title>
        <authorList>
            <person name="Klenk H.-P."/>
        </authorList>
    </citation>
    <scope>NUCLEOTIDE SEQUENCE [LARGE SCALE GENOMIC DNA]</scope>
    <source>
        <strain evidence="1 2">DSM 45043</strain>
    </source>
</reference>
<dbReference type="Proteomes" id="UP000316706">
    <property type="component" value="Unassembled WGS sequence"/>
</dbReference>
<name>A0A543ID94_9ACTN</name>
<protein>
    <submittedName>
        <fullName evidence="1">Uncharacterized protein</fullName>
    </submittedName>
</protein>
<gene>
    <name evidence="1" type="ORF">FHX41_2205</name>
</gene>
<evidence type="ECO:0000313" key="2">
    <source>
        <dbReference type="Proteomes" id="UP000316706"/>
    </source>
</evidence>
<dbReference type="AlphaFoldDB" id="A0A543ID94"/>
<evidence type="ECO:0000313" key="1">
    <source>
        <dbReference type="EMBL" id="TQM68556.1"/>
    </source>
</evidence>
<accession>A0A543ID94</accession>
<sequence length="149" mass="16436">MAVTDEQLRTLRAQLAGKTEEHLRMLGQLDPVEAKTGYSMLIGAAFFEAAERRFIRNGKYVPDAEVIDFVAAVRSVNEDTAATLDPVIAERILFAALDKGEIDDIDDATVLGHEMFLLAAMIADEGFSDEELDAFLAQARETADQWLSQ</sequence>
<proteinExistence type="predicted"/>
<dbReference type="EMBL" id="VFPO01000001">
    <property type="protein sequence ID" value="TQM68556.1"/>
    <property type="molecule type" value="Genomic_DNA"/>
</dbReference>
<comment type="caution">
    <text evidence="1">The sequence shown here is derived from an EMBL/GenBank/DDBJ whole genome shotgun (WGS) entry which is preliminary data.</text>
</comment>
<dbReference type="RefSeq" id="WP_141968089.1">
    <property type="nucleotide sequence ID" value="NZ_VFPO01000001.1"/>
</dbReference>